<keyword evidence="2 3" id="KW-0378">Hydrolase</keyword>
<keyword evidence="6" id="KW-1185">Reference proteome</keyword>
<protein>
    <recommendedName>
        <fullName evidence="3">Carboxylic ester hydrolase</fullName>
        <ecNumber evidence="3">3.1.1.-</ecNumber>
    </recommendedName>
</protein>
<dbReference type="GO" id="GO:0016787">
    <property type="term" value="F:hydrolase activity"/>
    <property type="evidence" value="ECO:0007669"/>
    <property type="project" value="UniProtKB-KW"/>
</dbReference>
<dbReference type="InterPro" id="IPR029058">
    <property type="entry name" value="AB_hydrolase_fold"/>
</dbReference>
<dbReference type="Proteomes" id="UP000008672">
    <property type="component" value="Unassembled WGS sequence"/>
</dbReference>
<dbReference type="PANTHER" id="PTHR11559">
    <property type="entry name" value="CARBOXYLESTERASE"/>
    <property type="match status" value="1"/>
</dbReference>
<dbReference type="InterPro" id="IPR050309">
    <property type="entry name" value="Type-B_Carboxylest/Lipase"/>
</dbReference>
<dbReference type="Bgee" id="ENSLACG00000018983">
    <property type="expression patterns" value="Expressed in pelvic fin and 6 other cell types or tissues"/>
</dbReference>
<dbReference type="AlphaFoldDB" id="H3BI86"/>
<reference evidence="5" key="2">
    <citation type="submission" date="2025-08" db="UniProtKB">
        <authorList>
            <consortium name="Ensembl"/>
        </authorList>
    </citation>
    <scope>IDENTIFICATION</scope>
</reference>
<dbReference type="PROSITE" id="PS00941">
    <property type="entry name" value="CARBOXYLESTERASE_B_2"/>
    <property type="match status" value="1"/>
</dbReference>
<dbReference type="Gene3D" id="3.40.50.1820">
    <property type="entry name" value="alpha/beta hydrolase"/>
    <property type="match status" value="1"/>
</dbReference>
<proteinExistence type="inferred from homology"/>
<dbReference type="ESTHER" id="latch-h3bi85">
    <property type="family name" value="Carb_B_Chordata"/>
</dbReference>
<dbReference type="EMBL" id="AFYH01005520">
    <property type="status" value="NOT_ANNOTATED_CDS"/>
    <property type="molecule type" value="Genomic_DNA"/>
</dbReference>
<reference evidence="6" key="1">
    <citation type="submission" date="2011-08" db="EMBL/GenBank/DDBJ databases">
        <title>The draft genome of Latimeria chalumnae.</title>
        <authorList>
            <person name="Di Palma F."/>
            <person name="Alfoldi J."/>
            <person name="Johnson J."/>
            <person name="Berlin A."/>
            <person name="Gnerre S."/>
            <person name="Jaffe D."/>
            <person name="MacCallum I."/>
            <person name="Young S."/>
            <person name="Walker B.J."/>
            <person name="Lander E."/>
            <person name="Lindblad-Toh K."/>
        </authorList>
    </citation>
    <scope>NUCLEOTIDE SEQUENCE [LARGE SCALE GENOMIC DNA]</scope>
    <source>
        <strain evidence="6">Wild caught</strain>
    </source>
</reference>
<dbReference type="InterPro" id="IPR002018">
    <property type="entry name" value="CarbesteraseB"/>
</dbReference>
<gene>
    <name evidence="5" type="primary">LOC102350038</name>
</gene>
<feature type="domain" description="Carboxylesterase type B" evidence="4">
    <location>
        <begin position="2"/>
        <end position="473"/>
    </location>
</feature>
<reference evidence="5" key="3">
    <citation type="submission" date="2025-09" db="UniProtKB">
        <authorList>
            <consortium name="Ensembl"/>
        </authorList>
    </citation>
    <scope>IDENTIFICATION</scope>
</reference>
<dbReference type="EC" id="3.1.1.-" evidence="3"/>
<dbReference type="InterPro" id="IPR019826">
    <property type="entry name" value="Carboxylesterase_B_AS"/>
</dbReference>
<name>H3BI86_LATCH</name>
<evidence type="ECO:0000256" key="3">
    <source>
        <dbReference type="RuleBase" id="RU361235"/>
    </source>
</evidence>
<dbReference type="InterPro" id="IPR019819">
    <property type="entry name" value="Carboxylesterase_B_CS"/>
</dbReference>
<dbReference type="Pfam" id="PF00135">
    <property type="entry name" value="COesterase"/>
    <property type="match status" value="1"/>
</dbReference>
<dbReference type="PROSITE" id="PS00122">
    <property type="entry name" value="CARBOXYLESTERASE_B_1"/>
    <property type="match status" value="1"/>
</dbReference>
<organism evidence="5 6">
    <name type="scientific">Latimeria chalumnae</name>
    <name type="common">Coelacanth</name>
    <dbReference type="NCBI Taxonomy" id="7897"/>
    <lineage>
        <taxon>Eukaryota</taxon>
        <taxon>Metazoa</taxon>
        <taxon>Chordata</taxon>
        <taxon>Craniata</taxon>
        <taxon>Vertebrata</taxon>
        <taxon>Euteleostomi</taxon>
        <taxon>Coelacanthiformes</taxon>
        <taxon>Coelacanthidae</taxon>
        <taxon>Latimeria</taxon>
    </lineage>
</organism>
<evidence type="ECO:0000259" key="4">
    <source>
        <dbReference type="Pfam" id="PF00135"/>
    </source>
</evidence>
<dbReference type="HOGENOM" id="CLU_006586_16_4_1"/>
<dbReference type="GeneTree" id="ENSGT00940000165402"/>
<accession>H3BI86</accession>
<evidence type="ECO:0000256" key="2">
    <source>
        <dbReference type="ARBA" id="ARBA00022801"/>
    </source>
</evidence>
<comment type="similarity">
    <text evidence="1 3">Belongs to the type-B carboxylesterase/lipase family.</text>
</comment>
<dbReference type="Ensembl" id="ENSLACT00000021748.1">
    <property type="protein sequence ID" value="ENSLACP00000021607.1"/>
    <property type="gene ID" value="ENSLACG00000018983.1"/>
</dbReference>
<sequence length="473" mass="52912">DCGVVRGYHSNIAYTFKGIPYALPPVGSLRWKPPVELKSSGSCWNGTYDATSFKHICAQVQPLDASGTVLGEEDCLYLNVWTPSLQKEAKLPVMVWIHGGYLHMLSGSQKGYAPSEELAKETNAVYVSFNYRLNAFGFMALEVLRQNSPKNTSGNYGFLDQIEVLHWVKNNIQVFGGDPEKVTIFGQSSGGTSVWTLMMSPLAKGLFHRAIDMSGSYVYNKSLEEAEKDNLLFMNKTGCGDLRCLYSLSKEKILRSIPWSEYPYWAAEDLCDLPVKGHFDGAVAVVDRYVLPAPPMEMWEKNISGFNDIPLLVGTMQQEDAPQLLLCDWVRADLTFILALISIHLDPFGEDITQTALSLYPSTETCSIGKRCLEKTFTTLVSDMRLTCPKNKMASQAAKALKSPVYRYVATYVPSRPLKTSELMPFPARFAFHILDSCGFFKTLEYILGGTSVKDRNFSRLLQKYFLHFAING</sequence>
<evidence type="ECO:0000313" key="6">
    <source>
        <dbReference type="Proteomes" id="UP000008672"/>
    </source>
</evidence>
<evidence type="ECO:0000256" key="1">
    <source>
        <dbReference type="ARBA" id="ARBA00005964"/>
    </source>
</evidence>
<evidence type="ECO:0000313" key="5">
    <source>
        <dbReference type="Ensembl" id="ENSLACP00000021607.1"/>
    </source>
</evidence>
<dbReference type="SUPFAM" id="SSF53474">
    <property type="entry name" value="alpha/beta-Hydrolases"/>
    <property type="match status" value="1"/>
</dbReference>